<evidence type="ECO:0000313" key="2">
    <source>
        <dbReference type="EMBL" id="KNY29719.1"/>
    </source>
</evidence>
<keyword evidence="3" id="KW-1185">Reference proteome</keyword>
<dbReference type="Pfam" id="PF01476">
    <property type="entry name" value="LysM"/>
    <property type="match status" value="1"/>
</dbReference>
<dbReference type="SMART" id="SM00257">
    <property type="entry name" value="LysM"/>
    <property type="match status" value="1"/>
</dbReference>
<dbReference type="eggNOG" id="COG1388">
    <property type="taxonomic scope" value="Bacteria"/>
</dbReference>
<dbReference type="PANTHER" id="PTHR33734">
    <property type="entry name" value="LYSM DOMAIN-CONTAINING GPI-ANCHORED PROTEIN 2"/>
    <property type="match status" value="1"/>
</dbReference>
<accession>A0A0L6JVI8</accession>
<name>A0A0L6JVI8_9FIRM</name>
<dbReference type="InterPro" id="IPR024300">
    <property type="entry name" value="SipL_SPOCS_dom"/>
</dbReference>
<reference evidence="3" key="1">
    <citation type="submission" date="2015-07" db="EMBL/GenBank/DDBJ databases">
        <title>Near-Complete Genome Sequence of the Cellulolytic Bacterium Bacteroides (Pseudobacteroides) cellulosolvens ATCC 35603.</title>
        <authorList>
            <person name="Dassa B."/>
            <person name="Utturkar S.M."/>
            <person name="Klingeman D.M."/>
            <person name="Hurt R.A."/>
            <person name="Keller M."/>
            <person name="Xu J."/>
            <person name="Reddy Y.H.K."/>
            <person name="Borovok I."/>
            <person name="Grinberg I.R."/>
            <person name="Lamed R."/>
            <person name="Zhivin O."/>
            <person name="Bayer E.A."/>
            <person name="Brown S.D."/>
        </authorList>
    </citation>
    <scope>NUCLEOTIDE SEQUENCE [LARGE SCALE GENOMIC DNA]</scope>
    <source>
        <strain evidence="3">DSM 2933</strain>
    </source>
</reference>
<sequence>MSLDTVKESFRVIDSVNEESIQTVVENDVIVPDVKPDIMRILLLDGEISITSTDISNDRINISGTIKYKILYISDDENSSIKSINTNAPFNSDISISNARAGMIPLVKGEIEHIEYTLLNGRKANLKSILKIDVKLLNEADKEVICDLKGYEDIQVLKENVNINNYIGYNKADILVEDSLEVPSGKPAIKEILRNDIKISNKDYKVSENKINVKGELNISTLYIADDELGSFQSMEHEVPFSKQIDIEGAGENSSCVVDYDIIDYRFEAGEDSDGELRYINGEVSLEVSGRCYERKSMSVISDAYTPQTIIEFEKESLMVEDSVMENKSQIILKDTIAINEESPDISEVFNVMCSPILSEFRILEDKAVVEGFIKVNMLYVSNNTEDPVSCFQQEIPFRQNLDIKGMKPDMKCDVTMDVEHYNYSVVSVSEVEIRMAIGLNIIGLNKQTVPFMVSASENSIEENKKSRRPSMTIYYTQQGDNLWKIAKRYFTTIEEIKRFNNIGEKDTILPGQQIIIPQMIVCN</sequence>
<dbReference type="GO" id="GO:0008932">
    <property type="term" value="F:lytic endotransglycosylase activity"/>
    <property type="evidence" value="ECO:0007669"/>
    <property type="project" value="TreeGrafter"/>
</dbReference>
<dbReference type="PATRIC" id="fig|398512.5.peg.5234"/>
<dbReference type="STRING" id="398512.Bccel_4993"/>
<protein>
    <recommendedName>
        <fullName evidence="1">LysM domain-containing protein</fullName>
    </recommendedName>
</protein>
<dbReference type="Gene3D" id="3.10.350.10">
    <property type="entry name" value="LysM domain"/>
    <property type="match status" value="1"/>
</dbReference>
<dbReference type="InterPro" id="IPR018392">
    <property type="entry name" value="LysM"/>
</dbReference>
<dbReference type="RefSeq" id="WP_036935016.1">
    <property type="nucleotide sequence ID" value="NZ_JQKC01000001.1"/>
</dbReference>
<evidence type="ECO:0000259" key="1">
    <source>
        <dbReference type="PROSITE" id="PS51782"/>
    </source>
</evidence>
<organism evidence="2 3">
    <name type="scientific">Pseudobacteroides cellulosolvens ATCC 35603 = DSM 2933</name>
    <dbReference type="NCBI Taxonomy" id="398512"/>
    <lineage>
        <taxon>Bacteria</taxon>
        <taxon>Bacillati</taxon>
        <taxon>Bacillota</taxon>
        <taxon>Clostridia</taxon>
        <taxon>Eubacteriales</taxon>
        <taxon>Oscillospiraceae</taxon>
        <taxon>Pseudobacteroides</taxon>
    </lineage>
</organism>
<dbReference type="PROSITE" id="PS51782">
    <property type="entry name" value="LYSM"/>
    <property type="match status" value="1"/>
</dbReference>
<evidence type="ECO:0000313" key="3">
    <source>
        <dbReference type="Proteomes" id="UP000036923"/>
    </source>
</evidence>
<dbReference type="Proteomes" id="UP000036923">
    <property type="component" value="Unassembled WGS sequence"/>
</dbReference>
<dbReference type="PANTHER" id="PTHR33734:SF22">
    <property type="entry name" value="MEMBRANE-BOUND LYTIC MUREIN TRANSGLYCOSYLASE D"/>
    <property type="match status" value="1"/>
</dbReference>
<proteinExistence type="predicted"/>
<dbReference type="AlphaFoldDB" id="A0A0L6JVI8"/>
<dbReference type="CDD" id="cd00118">
    <property type="entry name" value="LysM"/>
    <property type="match status" value="1"/>
</dbReference>
<dbReference type="SUPFAM" id="SSF54106">
    <property type="entry name" value="LysM domain"/>
    <property type="match status" value="1"/>
</dbReference>
<feature type="domain" description="LysM" evidence="1">
    <location>
        <begin position="473"/>
        <end position="517"/>
    </location>
</feature>
<dbReference type="Pfam" id="PF12673">
    <property type="entry name" value="SipL"/>
    <property type="match status" value="3"/>
</dbReference>
<gene>
    <name evidence="2" type="ORF">Bccel_4993</name>
</gene>
<comment type="caution">
    <text evidence="2">The sequence shown here is derived from an EMBL/GenBank/DDBJ whole genome shotgun (WGS) entry which is preliminary data.</text>
</comment>
<dbReference type="InterPro" id="IPR036779">
    <property type="entry name" value="LysM_dom_sf"/>
</dbReference>
<dbReference type="OrthoDB" id="9779340at2"/>
<dbReference type="EMBL" id="LGTC01000001">
    <property type="protein sequence ID" value="KNY29719.1"/>
    <property type="molecule type" value="Genomic_DNA"/>
</dbReference>